<gene>
    <name evidence="2" type="ORF">QTP81_02300</name>
</gene>
<evidence type="ECO:0000256" key="1">
    <source>
        <dbReference type="SAM" id="SignalP"/>
    </source>
</evidence>
<proteinExistence type="predicted"/>
<accession>A0ABT7STB7</accession>
<comment type="caution">
    <text evidence="2">The sequence shown here is derived from an EMBL/GenBank/DDBJ whole genome shotgun (WGS) entry which is preliminary data.</text>
</comment>
<keyword evidence="3" id="KW-1185">Reference proteome</keyword>
<dbReference type="EMBL" id="JAUCBP010000002">
    <property type="protein sequence ID" value="MDM7859434.1"/>
    <property type="molecule type" value="Genomic_DNA"/>
</dbReference>
<feature type="chain" id="PRO_5045565459" evidence="1">
    <location>
        <begin position="21"/>
        <end position="202"/>
    </location>
</feature>
<dbReference type="RefSeq" id="WP_289363451.1">
    <property type="nucleotide sequence ID" value="NZ_JAUCBP010000002.1"/>
</dbReference>
<evidence type="ECO:0000313" key="3">
    <source>
        <dbReference type="Proteomes" id="UP001234343"/>
    </source>
</evidence>
<keyword evidence="1" id="KW-0732">Signal</keyword>
<protein>
    <submittedName>
        <fullName evidence="2">Uncharacterized protein</fullName>
    </submittedName>
</protein>
<name>A0ABT7STB7_9ALTE</name>
<evidence type="ECO:0000313" key="2">
    <source>
        <dbReference type="EMBL" id="MDM7859434.1"/>
    </source>
</evidence>
<dbReference type="Proteomes" id="UP001234343">
    <property type="component" value="Unassembled WGS sequence"/>
</dbReference>
<organism evidence="2 3">
    <name type="scientific">Alteromonas arenosi</name>
    <dbReference type="NCBI Taxonomy" id="3055817"/>
    <lineage>
        <taxon>Bacteria</taxon>
        <taxon>Pseudomonadati</taxon>
        <taxon>Pseudomonadota</taxon>
        <taxon>Gammaproteobacteria</taxon>
        <taxon>Alteromonadales</taxon>
        <taxon>Alteromonadaceae</taxon>
        <taxon>Alteromonas/Salinimonas group</taxon>
        <taxon>Alteromonas</taxon>
    </lineage>
</organism>
<feature type="signal peptide" evidence="1">
    <location>
        <begin position="1"/>
        <end position="20"/>
    </location>
</feature>
<sequence length="202" mass="22358">MKLKSLFGLVFFALSLPALAGNYILKIDGKLYEIGLGEQTEVRIGDKVVSVSLDQKAVLTYSSQYFSFDHPREFVPAKSDLGSGLYQTATMTPLGSVVLVQEYTTMSPVSLLDLMINEITKVERQYGYNITEEPKAITLKDGKVVKGKMVYSKYNDTDIERFIGVYGNRDSGVLIMTQIDFGIDSGSQPFIQGVLDSLVLKL</sequence>
<reference evidence="2 3" key="1">
    <citation type="submission" date="2023-06" db="EMBL/GenBank/DDBJ databases">
        <title>Alteromonas sp. ASW11-36 isolated from intertidal sand.</title>
        <authorList>
            <person name="Li Y."/>
        </authorList>
    </citation>
    <scope>NUCLEOTIDE SEQUENCE [LARGE SCALE GENOMIC DNA]</scope>
    <source>
        <strain evidence="2 3">ASW11-36</strain>
    </source>
</reference>